<feature type="transmembrane region" description="Helical" evidence="24">
    <location>
        <begin position="87"/>
        <end position="104"/>
    </location>
</feature>
<keyword evidence="16" id="KW-0594">Phospholipid biosynthesis</keyword>
<keyword evidence="15 24" id="KW-0472">Membrane</keyword>
<keyword evidence="8" id="KW-1003">Cell membrane</keyword>
<feature type="transmembrane region" description="Helical" evidence="24">
    <location>
        <begin position="110"/>
        <end position="129"/>
    </location>
</feature>
<protein>
    <recommendedName>
        <fullName evidence="7">Phosphatidate cytidylyltransferase</fullName>
        <ecNumber evidence="6">2.7.7.41</ecNumber>
    </recommendedName>
    <alternativeName>
        <fullName evidence="20">CDP-DAG synthase</fullName>
    </alternativeName>
    <alternativeName>
        <fullName evidence="22">CDP-DG synthase</fullName>
    </alternativeName>
    <alternativeName>
        <fullName evidence="18">CDP-diacylglycerol synthase</fullName>
    </alternativeName>
    <alternativeName>
        <fullName evidence="21">CDP-diglyceride pyrophosphorylase</fullName>
    </alternativeName>
    <alternativeName>
        <fullName evidence="23">CDP-diglyceride synthase</fullName>
    </alternativeName>
    <alternativeName>
        <fullName evidence="19">CTP:phosphatidate cytidylyltransferase</fullName>
    </alternativeName>
</protein>
<evidence type="ECO:0000256" key="3">
    <source>
        <dbReference type="ARBA" id="ARBA00005119"/>
    </source>
</evidence>
<evidence type="ECO:0000256" key="5">
    <source>
        <dbReference type="ARBA" id="ARBA00010185"/>
    </source>
</evidence>
<comment type="subcellular location">
    <subcellularLocation>
        <location evidence="2">Cell membrane</location>
        <topology evidence="2">Multi-pass membrane protein</topology>
    </subcellularLocation>
</comment>
<evidence type="ECO:0000313" key="25">
    <source>
        <dbReference type="EMBL" id="QBD78412.1"/>
    </source>
</evidence>
<name>A0A4P6JT31_KTERU</name>
<keyword evidence="17" id="KW-1208">Phospholipid metabolism</keyword>
<evidence type="ECO:0000256" key="15">
    <source>
        <dbReference type="ARBA" id="ARBA00023136"/>
    </source>
</evidence>
<evidence type="ECO:0000256" key="12">
    <source>
        <dbReference type="ARBA" id="ARBA00022695"/>
    </source>
</evidence>
<feature type="transmembrane region" description="Helical" evidence="24">
    <location>
        <begin position="44"/>
        <end position="75"/>
    </location>
</feature>
<gene>
    <name evidence="25" type="ORF">EPA93_21390</name>
</gene>
<accession>A0A4P6JT31</accession>
<evidence type="ECO:0000256" key="10">
    <source>
        <dbReference type="ARBA" id="ARBA00022679"/>
    </source>
</evidence>
<evidence type="ECO:0000256" key="18">
    <source>
        <dbReference type="ARBA" id="ARBA00029893"/>
    </source>
</evidence>
<keyword evidence="26" id="KW-1185">Reference proteome</keyword>
<keyword evidence="12" id="KW-0548">Nucleotidyltransferase</keyword>
<dbReference type="EC" id="2.7.7.41" evidence="6"/>
<evidence type="ECO:0000256" key="6">
    <source>
        <dbReference type="ARBA" id="ARBA00012487"/>
    </source>
</evidence>
<evidence type="ECO:0000256" key="19">
    <source>
        <dbReference type="ARBA" id="ARBA00031825"/>
    </source>
</evidence>
<evidence type="ECO:0000256" key="16">
    <source>
        <dbReference type="ARBA" id="ARBA00023209"/>
    </source>
</evidence>
<evidence type="ECO:0000256" key="2">
    <source>
        <dbReference type="ARBA" id="ARBA00004651"/>
    </source>
</evidence>
<evidence type="ECO:0000256" key="24">
    <source>
        <dbReference type="SAM" id="Phobius"/>
    </source>
</evidence>
<feature type="transmembrane region" description="Helical" evidence="24">
    <location>
        <begin position="183"/>
        <end position="206"/>
    </location>
</feature>
<keyword evidence="9" id="KW-0444">Lipid biosynthesis</keyword>
<evidence type="ECO:0000256" key="9">
    <source>
        <dbReference type="ARBA" id="ARBA00022516"/>
    </source>
</evidence>
<organism evidence="25 26">
    <name type="scientific">Ktedonosporobacter rubrisoli</name>
    <dbReference type="NCBI Taxonomy" id="2509675"/>
    <lineage>
        <taxon>Bacteria</taxon>
        <taxon>Bacillati</taxon>
        <taxon>Chloroflexota</taxon>
        <taxon>Ktedonobacteria</taxon>
        <taxon>Ktedonobacterales</taxon>
        <taxon>Ktedonosporobacteraceae</taxon>
        <taxon>Ktedonosporobacter</taxon>
    </lineage>
</organism>
<dbReference type="Proteomes" id="UP000290365">
    <property type="component" value="Chromosome"/>
</dbReference>
<dbReference type="EMBL" id="CP035758">
    <property type="protein sequence ID" value="QBD78412.1"/>
    <property type="molecule type" value="Genomic_DNA"/>
</dbReference>
<proteinExistence type="inferred from homology"/>
<evidence type="ECO:0000256" key="22">
    <source>
        <dbReference type="ARBA" id="ARBA00032743"/>
    </source>
</evidence>
<dbReference type="OrthoDB" id="9799199at2"/>
<keyword evidence="11 24" id="KW-0812">Transmembrane</keyword>
<evidence type="ECO:0000256" key="1">
    <source>
        <dbReference type="ARBA" id="ARBA00001698"/>
    </source>
</evidence>
<comment type="catalytic activity">
    <reaction evidence="1">
        <text>a 1,2-diacyl-sn-glycero-3-phosphate + CTP + H(+) = a CDP-1,2-diacyl-sn-glycerol + diphosphate</text>
        <dbReference type="Rhea" id="RHEA:16229"/>
        <dbReference type="ChEBI" id="CHEBI:15378"/>
        <dbReference type="ChEBI" id="CHEBI:33019"/>
        <dbReference type="ChEBI" id="CHEBI:37563"/>
        <dbReference type="ChEBI" id="CHEBI:58332"/>
        <dbReference type="ChEBI" id="CHEBI:58608"/>
        <dbReference type="EC" id="2.7.7.41"/>
    </reaction>
</comment>
<dbReference type="GO" id="GO:0016024">
    <property type="term" value="P:CDP-diacylglycerol biosynthetic process"/>
    <property type="evidence" value="ECO:0007669"/>
    <property type="project" value="TreeGrafter"/>
</dbReference>
<dbReference type="AlphaFoldDB" id="A0A4P6JT31"/>
<evidence type="ECO:0000313" key="26">
    <source>
        <dbReference type="Proteomes" id="UP000290365"/>
    </source>
</evidence>
<dbReference type="GO" id="GO:0004605">
    <property type="term" value="F:phosphatidate cytidylyltransferase activity"/>
    <property type="evidence" value="ECO:0007669"/>
    <property type="project" value="UniProtKB-EC"/>
</dbReference>
<reference evidence="25 26" key="1">
    <citation type="submission" date="2019-01" db="EMBL/GenBank/DDBJ databases">
        <title>Ktedonosporobacter rubrisoli SCAWS-G2.</title>
        <authorList>
            <person name="Huang Y."/>
            <person name="Yan B."/>
        </authorList>
    </citation>
    <scope>NUCLEOTIDE SEQUENCE [LARGE SCALE GENOMIC DNA]</scope>
    <source>
        <strain evidence="25 26">SCAWS-G2</strain>
    </source>
</reference>
<evidence type="ECO:0000256" key="13">
    <source>
        <dbReference type="ARBA" id="ARBA00022989"/>
    </source>
</evidence>
<evidence type="ECO:0000256" key="14">
    <source>
        <dbReference type="ARBA" id="ARBA00023098"/>
    </source>
</evidence>
<dbReference type="KEGG" id="kbs:EPA93_21390"/>
<keyword evidence="10" id="KW-0808">Transferase</keyword>
<evidence type="ECO:0000256" key="23">
    <source>
        <dbReference type="ARBA" id="ARBA00033406"/>
    </source>
</evidence>
<dbReference type="GO" id="GO:0005886">
    <property type="term" value="C:plasma membrane"/>
    <property type="evidence" value="ECO:0007669"/>
    <property type="project" value="UniProtKB-SubCell"/>
</dbReference>
<keyword evidence="13 24" id="KW-1133">Transmembrane helix</keyword>
<dbReference type="PANTHER" id="PTHR46382">
    <property type="entry name" value="PHOSPHATIDATE CYTIDYLYLTRANSFERASE"/>
    <property type="match status" value="1"/>
</dbReference>
<feature type="transmembrane region" description="Helical" evidence="24">
    <location>
        <begin position="141"/>
        <end position="163"/>
    </location>
</feature>
<sequence length="255" mass="28113">MTEADDAYVNCLQGASEKKIQSDAPGPKRTQGQSIVQRWLTAAVAIPIVLAIVWFGGWVAFAGAFLVVALGILELHNMLLHAGYRPFFWISLGLGGLFLLAGMLPQYRLLILEVGLGAAMFGTFICLFFRKQLDGAVIDWALTLTTPLYLGWPMSFLLLLRGFEPVELHFSASPWIVIPRGAWWVFLALLGVWGFDGAAFFTGLLLGRHKLAPSISPGKTWEGVAGEWYSQLSLVCCSQFGLWGFPGIWQLFWAS</sequence>
<comment type="pathway">
    <text evidence="3">Phospholipid metabolism; CDP-diacylglycerol biosynthesis; CDP-diacylglycerol from sn-glycerol 3-phosphate: step 3/3.</text>
</comment>
<evidence type="ECO:0000256" key="11">
    <source>
        <dbReference type="ARBA" id="ARBA00022692"/>
    </source>
</evidence>
<evidence type="ECO:0000256" key="4">
    <source>
        <dbReference type="ARBA" id="ARBA00005189"/>
    </source>
</evidence>
<keyword evidence="14" id="KW-0443">Lipid metabolism</keyword>
<comment type="pathway">
    <text evidence="4">Lipid metabolism.</text>
</comment>
<comment type="similarity">
    <text evidence="5">Belongs to the CDS family.</text>
</comment>
<evidence type="ECO:0000256" key="17">
    <source>
        <dbReference type="ARBA" id="ARBA00023264"/>
    </source>
</evidence>
<dbReference type="Pfam" id="PF01148">
    <property type="entry name" value="CTP_transf_1"/>
    <property type="match status" value="1"/>
</dbReference>
<evidence type="ECO:0000256" key="8">
    <source>
        <dbReference type="ARBA" id="ARBA00022475"/>
    </source>
</evidence>
<dbReference type="RefSeq" id="WP_129889465.1">
    <property type="nucleotide sequence ID" value="NZ_CP035758.1"/>
</dbReference>
<dbReference type="PANTHER" id="PTHR46382:SF1">
    <property type="entry name" value="PHOSPHATIDATE CYTIDYLYLTRANSFERASE"/>
    <property type="match status" value="1"/>
</dbReference>
<evidence type="ECO:0000256" key="21">
    <source>
        <dbReference type="ARBA" id="ARBA00032396"/>
    </source>
</evidence>
<evidence type="ECO:0000256" key="7">
    <source>
        <dbReference type="ARBA" id="ARBA00019373"/>
    </source>
</evidence>
<evidence type="ECO:0000256" key="20">
    <source>
        <dbReference type="ARBA" id="ARBA00032253"/>
    </source>
</evidence>